<dbReference type="GO" id="GO:0005198">
    <property type="term" value="F:structural molecule activity"/>
    <property type="evidence" value="ECO:0007669"/>
    <property type="project" value="InterPro"/>
</dbReference>
<organism evidence="1 2">
    <name type="scientific">Candidatus Propionivibrio aalborgensis</name>
    <dbReference type="NCBI Taxonomy" id="1860101"/>
    <lineage>
        <taxon>Bacteria</taxon>
        <taxon>Pseudomonadati</taxon>
        <taxon>Pseudomonadota</taxon>
        <taxon>Betaproteobacteria</taxon>
        <taxon>Rhodocyclales</taxon>
        <taxon>Rhodocyclaceae</taxon>
        <taxon>Propionivibrio</taxon>
    </lineage>
</organism>
<evidence type="ECO:0000313" key="2">
    <source>
        <dbReference type="Proteomes" id="UP000199600"/>
    </source>
</evidence>
<dbReference type="InterPro" id="IPR011747">
    <property type="entry name" value="CHP02241"/>
</dbReference>
<reference evidence="1 2" key="1">
    <citation type="submission" date="2016-06" db="EMBL/GenBank/DDBJ databases">
        <authorList>
            <person name="Kjaerup R.B."/>
            <person name="Dalgaard T.S."/>
            <person name="Juul-Madsen H.R."/>
        </authorList>
    </citation>
    <scope>NUCLEOTIDE SEQUENCE [LARGE SCALE GENOMIC DNA]</scope>
    <source>
        <strain evidence="1">2</strain>
    </source>
</reference>
<evidence type="ECO:0000313" key="1">
    <source>
        <dbReference type="EMBL" id="SBT07035.1"/>
    </source>
</evidence>
<sequence>MANYYPPVGFHFKVEVLGLPPNDHDVRFTEVSGLSVEMGTEEVAEGGENRFIQKYPTRAKYPELVLKRGLLRNSEVWNWSRQCIEEYRIEPKNVDVKLLNESHEPLMTWHLVGAYPTKWAITDLSASSNTVVIESLQLFYQRFSVDRS</sequence>
<gene>
    <name evidence="1" type="ORF">PROAA_2060006</name>
</gene>
<name>A0A1A8XPF3_9RHOO</name>
<dbReference type="AlphaFoldDB" id="A0A1A8XPF3"/>
<dbReference type="PANTHER" id="PTHR38009">
    <property type="entry name" value="CONSERVED HYPOTHETICAL PHAGE TAIL PROTEIN"/>
    <property type="match status" value="1"/>
</dbReference>
<dbReference type="PANTHER" id="PTHR38009:SF1">
    <property type="entry name" value="CONSERVED HYPOTHETICAL PHAGE TAIL PROTEIN"/>
    <property type="match status" value="1"/>
</dbReference>
<dbReference type="Proteomes" id="UP000199600">
    <property type="component" value="Unassembled WGS sequence"/>
</dbReference>
<dbReference type="Pfam" id="PF06841">
    <property type="entry name" value="Phage_T4_gp19"/>
    <property type="match status" value="1"/>
</dbReference>
<keyword evidence="2" id="KW-1185">Reference proteome</keyword>
<dbReference type="InterPro" id="IPR010667">
    <property type="entry name" value="Phage_T4_Gp19"/>
</dbReference>
<dbReference type="NCBIfam" id="TIGR02241">
    <property type="entry name" value="conserved hypothetical phage tail region protein"/>
    <property type="match status" value="1"/>
</dbReference>
<evidence type="ECO:0008006" key="3">
    <source>
        <dbReference type="Google" id="ProtNLM"/>
    </source>
</evidence>
<dbReference type="EMBL" id="FLQY01000120">
    <property type="protein sequence ID" value="SBT07035.1"/>
    <property type="molecule type" value="Genomic_DNA"/>
</dbReference>
<accession>A0A1A8XPF3</accession>
<proteinExistence type="predicted"/>
<protein>
    <recommendedName>
        <fullName evidence="3">Phage tail region protein</fullName>
    </recommendedName>
</protein>
<dbReference type="RefSeq" id="WP_186410723.1">
    <property type="nucleotide sequence ID" value="NZ_FLQY01000120.1"/>
</dbReference>